<dbReference type="AlphaFoldDB" id="A0A6J6F0X5"/>
<evidence type="ECO:0000256" key="1">
    <source>
        <dbReference type="ARBA" id="ARBA00022801"/>
    </source>
</evidence>
<dbReference type="CDD" id="cd07067">
    <property type="entry name" value="HP_PGM_like"/>
    <property type="match status" value="1"/>
</dbReference>
<proteinExistence type="predicted"/>
<organism evidence="2">
    <name type="scientific">freshwater metagenome</name>
    <dbReference type="NCBI Taxonomy" id="449393"/>
    <lineage>
        <taxon>unclassified sequences</taxon>
        <taxon>metagenomes</taxon>
        <taxon>ecological metagenomes</taxon>
    </lineage>
</organism>
<dbReference type="InterPro" id="IPR013078">
    <property type="entry name" value="His_Pase_superF_clade-1"/>
</dbReference>
<dbReference type="InterPro" id="IPR029033">
    <property type="entry name" value="His_PPase_superfam"/>
</dbReference>
<dbReference type="Pfam" id="PF00300">
    <property type="entry name" value="His_Phos_1"/>
    <property type="match status" value="1"/>
</dbReference>
<name>A0A6J6F0X5_9ZZZZ</name>
<dbReference type="SMART" id="SM00855">
    <property type="entry name" value="PGAM"/>
    <property type="match status" value="1"/>
</dbReference>
<gene>
    <name evidence="2" type="ORF">UFOPK1766_00540</name>
</gene>
<sequence length="224" mass="25386">MPIIYLLRHAQSLANTKGILAGQDNSVELSKKGAKEANEIVGYLESLKIAKVYCSPLTRCVQTISPFMTKNPKIEFEIEPRLIEMNYGKWSGRKLSSLAKDSRWKKVINKPSTFTFPEGESFKQMRTRVDRLLADLASHNGSILLITHGDIIKMILASTLNLPIDRFQAFVAEPASISTIRIEKKIKTVLQTNHKVERSNFNLFKSNQLGGGNLIGDRKIWWKR</sequence>
<dbReference type="EMBL" id="CAEZTW010000084">
    <property type="protein sequence ID" value="CAB4582442.1"/>
    <property type="molecule type" value="Genomic_DNA"/>
</dbReference>
<dbReference type="SUPFAM" id="SSF53254">
    <property type="entry name" value="Phosphoglycerate mutase-like"/>
    <property type="match status" value="1"/>
</dbReference>
<keyword evidence="1" id="KW-0378">Hydrolase</keyword>
<protein>
    <submittedName>
        <fullName evidence="2">Unannotated protein</fullName>
    </submittedName>
</protein>
<dbReference type="GO" id="GO:0005829">
    <property type="term" value="C:cytosol"/>
    <property type="evidence" value="ECO:0007669"/>
    <property type="project" value="TreeGrafter"/>
</dbReference>
<reference evidence="2" key="1">
    <citation type="submission" date="2020-05" db="EMBL/GenBank/DDBJ databases">
        <authorList>
            <person name="Chiriac C."/>
            <person name="Salcher M."/>
            <person name="Ghai R."/>
            <person name="Kavagutti S V."/>
        </authorList>
    </citation>
    <scope>NUCLEOTIDE SEQUENCE</scope>
</reference>
<dbReference type="GO" id="GO:0043456">
    <property type="term" value="P:regulation of pentose-phosphate shunt"/>
    <property type="evidence" value="ECO:0007669"/>
    <property type="project" value="TreeGrafter"/>
</dbReference>
<dbReference type="InterPro" id="IPR051695">
    <property type="entry name" value="Phosphoglycerate_Mutase"/>
</dbReference>
<dbReference type="GO" id="GO:0004331">
    <property type="term" value="F:fructose-2,6-bisphosphate 2-phosphatase activity"/>
    <property type="evidence" value="ECO:0007669"/>
    <property type="project" value="TreeGrafter"/>
</dbReference>
<dbReference type="PANTHER" id="PTHR46517">
    <property type="entry name" value="FRUCTOSE-2,6-BISPHOSPHATASE TIGAR"/>
    <property type="match status" value="1"/>
</dbReference>
<accession>A0A6J6F0X5</accession>
<evidence type="ECO:0000313" key="2">
    <source>
        <dbReference type="EMBL" id="CAB4582442.1"/>
    </source>
</evidence>
<dbReference type="PANTHER" id="PTHR46517:SF1">
    <property type="entry name" value="FRUCTOSE-2,6-BISPHOSPHATASE TIGAR"/>
    <property type="match status" value="1"/>
</dbReference>
<dbReference type="Gene3D" id="3.40.50.1240">
    <property type="entry name" value="Phosphoglycerate mutase-like"/>
    <property type="match status" value="1"/>
</dbReference>
<dbReference type="GO" id="GO:0045820">
    <property type="term" value="P:negative regulation of glycolytic process"/>
    <property type="evidence" value="ECO:0007669"/>
    <property type="project" value="TreeGrafter"/>
</dbReference>